<name>A0A8H6IMA3_9PEZI</name>
<dbReference type="EMBL" id="WIGM01001970">
    <property type="protein sequence ID" value="KAF6785758.1"/>
    <property type="molecule type" value="Genomic_DNA"/>
</dbReference>
<dbReference type="Proteomes" id="UP000639643">
    <property type="component" value="Unassembled WGS sequence"/>
</dbReference>
<keyword evidence="2" id="KW-1185">Reference proteome</keyword>
<reference evidence="1" key="1">
    <citation type="journal article" date="2020" name="Phytopathology">
        <title>Genome Sequence Resources of Colletotrichum truncatum, C. plurivorum, C. musicola, and C. sojae: Four Species Pathogenic to Soybean (Glycine max).</title>
        <authorList>
            <person name="Rogerio F."/>
            <person name="Boufleur T.R."/>
            <person name="Ciampi-Guillardi M."/>
            <person name="Sukno S.A."/>
            <person name="Thon M.R."/>
            <person name="Massola Junior N.S."/>
            <person name="Baroncelli R."/>
        </authorList>
    </citation>
    <scope>NUCLEOTIDE SEQUENCE</scope>
    <source>
        <strain evidence="1">LFN0074</strain>
    </source>
</reference>
<evidence type="ECO:0000313" key="1">
    <source>
        <dbReference type="EMBL" id="KAF6785758.1"/>
    </source>
</evidence>
<dbReference type="AlphaFoldDB" id="A0A8H6IMA3"/>
<gene>
    <name evidence="1" type="ORF">CMUS01_16543</name>
</gene>
<organism evidence="1 2">
    <name type="scientific">Colletotrichum musicola</name>
    <dbReference type="NCBI Taxonomy" id="2175873"/>
    <lineage>
        <taxon>Eukaryota</taxon>
        <taxon>Fungi</taxon>
        <taxon>Dikarya</taxon>
        <taxon>Ascomycota</taxon>
        <taxon>Pezizomycotina</taxon>
        <taxon>Sordariomycetes</taxon>
        <taxon>Hypocreomycetidae</taxon>
        <taxon>Glomerellales</taxon>
        <taxon>Glomerellaceae</taxon>
        <taxon>Colletotrichum</taxon>
        <taxon>Colletotrichum orchidearum species complex</taxon>
    </lineage>
</organism>
<proteinExistence type="predicted"/>
<accession>A0A8H6IMA3</accession>
<sequence>MALQLALASKPPTVYGQLTARDDSGAPVKATGSVASTIAYGVYTGDNLALTLADVVAALPSTGPQYGTPASLGPAGGRAIQSAPAVRATYC</sequence>
<evidence type="ECO:0000313" key="2">
    <source>
        <dbReference type="Proteomes" id="UP000639643"/>
    </source>
</evidence>
<comment type="caution">
    <text evidence="1">The sequence shown here is derived from an EMBL/GenBank/DDBJ whole genome shotgun (WGS) entry which is preliminary data.</text>
</comment>
<protein>
    <submittedName>
        <fullName evidence="1">Uncharacterized protein</fullName>
    </submittedName>
</protein>